<gene>
    <name evidence="1" type="ORF">L484_004733</name>
</gene>
<proteinExistence type="predicted"/>
<protein>
    <submittedName>
        <fullName evidence="1">Uncharacterized protein</fullName>
    </submittedName>
</protein>
<dbReference type="Proteomes" id="UP000030645">
    <property type="component" value="Unassembled WGS sequence"/>
</dbReference>
<evidence type="ECO:0000313" key="2">
    <source>
        <dbReference type="Proteomes" id="UP000030645"/>
    </source>
</evidence>
<dbReference type="EMBL" id="KE345621">
    <property type="protein sequence ID" value="EXC10048.1"/>
    <property type="molecule type" value="Genomic_DNA"/>
</dbReference>
<name>W9S1V9_9ROSA</name>
<reference evidence="2" key="1">
    <citation type="submission" date="2013-01" db="EMBL/GenBank/DDBJ databases">
        <title>Draft Genome Sequence of a Mulberry Tree, Morus notabilis C.K. Schneid.</title>
        <authorList>
            <person name="He N."/>
            <person name="Zhao S."/>
        </authorList>
    </citation>
    <scope>NUCLEOTIDE SEQUENCE</scope>
</reference>
<organism evidence="1 2">
    <name type="scientific">Morus notabilis</name>
    <dbReference type="NCBI Taxonomy" id="981085"/>
    <lineage>
        <taxon>Eukaryota</taxon>
        <taxon>Viridiplantae</taxon>
        <taxon>Streptophyta</taxon>
        <taxon>Embryophyta</taxon>
        <taxon>Tracheophyta</taxon>
        <taxon>Spermatophyta</taxon>
        <taxon>Magnoliopsida</taxon>
        <taxon>eudicotyledons</taxon>
        <taxon>Gunneridae</taxon>
        <taxon>Pentapetalae</taxon>
        <taxon>rosids</taxon>
        <taxon>fabids</taxon>
        <taxon>Rosales</taxon>
        <taxon>Moraceae</taxon>
        <taxon>Moreae</taxon>
        <taxon>Morus</taxon>
    </lineage>
</organism>
<sequence>MEGLVCAVEWRLLNTSRRPDLNDLNNDIYKWARMIAFLSFANGHATLVPAGELGGRLGLRNGRRQERLRTKVPVTEMRSKTTNWTG</sequence>
<accession>W9S1V9</accession>
<dbReference type="AlphaFoldDB" id="W9S1V9"/>
<evidence type="ECO:0000313" key="1">
    <source>
        <dbReference type="EMBL" id="EXC10048.1"/>
    </source>
</evidence>
<keyword evidence="2" id="KW-1185">Reference proteome</keyword>